<dbReference type="GO" id="GO:0034993">
    <property type="term" value="C:meiotic nuclear membrane microtubule tethering complex"/>
    <property type="evidence" value="ECO:0007669"/>
    <property type="project" value="EnsemblFungi"/>
</dbReference>
<feature type="coiled-coil region" evidence="1">
    <location>
        <begin position="182"/>
        <end position="216"/>
    </location>
</feature>
<dbReference type="HOGENOM" id="CLU_454281_0_0_1"/>
<dbReference type="OrthoDB" id="5365289at2759"/>
<evidence type="ECO:0000256" key="1">
    <source>
        <dbReference type="SAM" id="Coils"/>
    </source>
</evidence>
<protein>
    <submittedName>
        <fullName evidence="2">Meiotic spindle pole body protein Kms1</fullName>
    </submittedName>
</protein>
<sequence length="598" mass="67935">MQNPQDFDLIFDSYDFGKEGKISLTKLLSVIGDLELLRSSSAPPLLNEFQRRATSEFVQKNPTLSINKDNLRELLIKLVQFSKSENASSVENPVEQFFFPLVQQSQALSSPSQEHAVEDSSFDSIESPSKIQAQKLLLPNNSNKLEMKSPNILSTPFAHSTPITWNPLPSAADRVANQFSSYNIENNSIKSLNMRLRELQDSLDQARDQARNKSRIVDLLNGKIDELTHYLGSLEAQHREMNLTQEAQNLQIRKLKSKNESLGAENENFQSELIAKSNEIVQGKKQLSILENKCAAIMEELEKKSSSFNDLYKAASKSLLNEEVLSNLKLENHKLRTHSQQLEDELEEFRKEKQNHVEEINLRHPSPLPSQKLTNSTFSPFLSIPFSPAHIISEEINRSTSTINSQANQKDDIGTDLLDLENALSQERLRNKELTSGFTILSEEIGIQKWIIQSLSSMSPLLHDFKNRYEISMPGIDDPDSTALYSTVESSREENFQSENEVTSGSPFTSQVFSINKHQSTSPNTAFSENVNKRLASFIQFKCRPILVQFFISFKYTIRDLLYIVLAALFQQLMRFLLSFFEELIQTSNNESNLAQPS</sequence>
<organism evidence="2 3">
    <name type="scientific">Schizosaccharomyces octosporus (strain yFS286)</name>
    <name type="common">Fission yeast</name>
    <name type="synonym">Octosporomyces octosporus</name>
    <dbReference type="NCBI Taxonomy" id="483514"/>
    <lineage>
        <taxon>Eukaryota</taxon>
        <taxon>Fungi</taxon>
        <taxon>Dikarya</taxon>
        <taxon>Ascomycota</taxon>
        <taxon>Taphrinomycotina</taxon>
        <taxon>Schizosaccharomycetes</taxon>
        <taxon>Schizosaccharomycetales</taxon>
        <taxon>Schizosaccharomycetaceae</taxon>
        <taxon>Schizosaccharomyces</taxon>
    </lineage>
</organism>
<feature type="coiled-coil region" evidence="1">
    <location>
        <begin position="325"/>
        <end position="359"/>
    </location>
</feature>
<gene>
    <name evidence="2" type="ORF">SOCG_00456</name>
</gene>
<dbReference type="AlphaFoldDB" id="S9PZ21"/>
<proteinExistence type="predicted"/>
<dbReference type="VEuPathDB" id="FungiDB:SOCG_00456"/>
<name>S9PZ21_SCHOY</name>
<dbReference type="GO" id="GO:0031021">
    <property type="term" value="C:interphase microtubule organizing center"/>
    <property type="evidence" value="ECO:0007669"/>
    <property type="project" value="EnsemblFungi"/>
</dbReference>
<dbReference type="OMA" id="EIGIQKW"/>
<reference evidence="2 3" key="1">
    <citation type="journal article" date="2011" name="Science">
        <title>Comparative functional genomics of the fission yeasts.</title>
        <authorList>
            <person name="Rhind N."/>
            <person name="Chen Z."/>
            <person name="Yassour M."/>
            <person name="Thompson D.A."/>
            <person name="Haas B.J."/>
            <person name="Habib N."/>
            <person name="Wapinski I."/>
            <person name="Roy S."/>
            <person name="Lin M.F."/>
            <person name="Heiman D.I."/>
            <person name="Young S.K."/>
            <person name="Furuya K."/>
            <person name="Guo Y."/>
            <person name="Pidoux A."/>
            <person name="Chen H.M."/>
            <person name="Robbertse B."/>
            <person name="Goldberg J.M."/>
            <person name="Aoki K."/>
            <person name="Bayne E.H."/>
            <person name="Berlin A.M."/>
            <person name="Desjardins C.A."/>
            <person name="Dobbs E."/>
            <person name="Dukaj L."/>
            <person name="Fan L."/>
            <person name="FitzGerald M.G."/>
            <person name="French C."/>
            <person name="Gujja S."/>
            <person name="Hansen K."/>
            <person name="Keifenheim D."/>
            <person name="Levin J.Z."/>
            <person name="Mosher R.A."/>
            <person name="Mueller C.A."/>
            <person name="Pfiffner J."/>
            <person name="Priest M."/>
            <person name="Russ C."/>
            <person name="Smialowska A."/>
            <person name="Swoboda P."/>
            <person name="Sykes S.M."/>
            <person name="Vaughn M."/>
            <person name="Vengrova S."/>
            <person name="Yoder R."/>
            <person name="Zeng Q."/>
            <person name="Allshire R."/>
            <person name="Baulcombe D."/>
            <person name="Birren B.W."/>
            <person name="Brown W."/>
            <person name="Ekwall K."/>
            <person name="Kellis M."/>
            <person name="Leatherwood J."/>
            <person name="Levin H."/>
            <person name="Margalit H."/>
            <person name="Martienssen R."/>
            <person name="Nieduszynski C.A."/>
            <person name="Spatafora J.W."/>
            <person name="Friedman N."/>
            <person name="Dalgaard J.Z."/>
            <person name="Baumann P."/>
            <person name="Niki H."/>
            <person name="Regev A."/>
            <person name="Nusbaum C."/>
        </authorList>
    </citation>
    <scope>NUCLEOTIDE SEQUENCE [LARGE SCALE GENOMIC DNA]</scope>
    <source>
        <strain evidence="3">yFS286</strain>
    </source>
</reference>
<accession>S9PZ21</accession>
<dbReference type="EMBL" id="KE503207">
    <property type="protein sequence ID" value="EPX72693.1"/>
    <property type="molecule type" value="Genomic_DNA"/>
</dbReference>
<evidence type="ECO:0000313" key="3">
    <source>
        <dbReference type="Proteomes" id="UP000016088"/>
    </source>
</evidence>
<keyword evidence="3" id="KW-1185">Reference proteome</keyword>
<keyword evidence="1" id="KW-0175">Coiled coil</keyword>
<evidence type="ECO:0000313" key="2">
    <source>
        <dbReference type="EMBL" id="EPX72693.1"/>
    </source>
</evidence>
<dbReference type="Proteomes" id="UP000016088">
    <property type="component" value="Unassembled WGS sequence"/>
</dbReference>
<dbReference type="RefSeq" id="XP_013018330.1">
    <property type="nucleotide sequence ID" value="XM_013162876.1"/>
</dbReference>
<dbReference type="GeneID" id="25029440"/>
<dbReference type="GO" id="GO:0045141">
    <property type="term" value="P:meiotic telomere clustering"/>
    <property type="evidence" value="ECO:0007669"/>
    <property type="project" value="EnsemblFungi"/>
</dbReference>